<dbReference type="EMBL" id="CP118166">
    <property type="protein sequence ID" value="WDI32623.1"/>
    <property type="molecule type" value="Genomic_DNA"/>
</dbReference>
<dbReference type="GO" id="GO:0035870">
    <property type="term" value="F:dITP diphosphatase activity"/>
    <property type="evidence" value="ECO:0007669"/>
    <property type="project" value="UniProtKB-UniRule"/>
</dbReference>
<evidence type="ECO:0000256" key="9">
    <source>
        <dbReference type="ARBA" id="ARBA00052017"/>
    </source>
</evidence>
<dbReference type="GO" id="GO:0009117">
    <property type="term" value="P:nucleotide metabolic process"/>
    <property type="evidence" value="ECO:0007669"/>
    <property type="project" value="UniProtKB-KW"/>
</dbReference>
<feature type="binding site" evidence="10">
    <location>
        <position position="78"/>
    </location>
    <ligand>
        <name>Mg(2+)</name>
        <dbReference type="ChEBI" id="CHEBI:18420"/>
    </ligand>
</feature>
<dbReference type="InterPro" id="IPR002637">
    <property type="entry name" value="RdgB/HAM1"/>
</dbReference>
<keyword evidence="7 10" id="KW-0546">Nucleotide metabolism</keyword>
<comment type="subunit">
    <text evidence="2 10">Homodimer.</text>
</comment>
<dbReference type="FunFam" id="3.90.950.10:FF:000001">
    <property type="entry name" value="dITP/XTP pyrophosphatase"/>
    <property type="match status" value="1"/>
</dbReference>
<dbReference type="PANTHER" id="PTHR11067:SF9">
    <property type="entry name" value="INOSINE TRIPHOSPHATE PYROPHOSPHATASE"/>
    <property type="match status" value="1"/>
</dbReference>
<dbReference type="GO" id="GO:0036220">
    <property type="term" value="F:ITP diphosphatase activity"/>
    <property type="evidence" value="ECO:0007669"/>
    <property type="project" value="UniProtKB-UniRule"/>
</dbReference>
<feature type="active site" description="Proton acceptor" evidence="10">
    <location>
        <position position="78"/>
    </location>
</feature>
<comment type="cofactor">
    <cofactor evidence="10">
        <name>Mg(2+)</name>
        <dbReference type="ChEBI" id="CHEBI:18420"/>
    </cofactor>
    <text evidence="10">Binds 1 Mg(2+) ion per subunit.</text>
</comment>
<evidence type="ECO:0000256" key="4">
    <source>
        <dbReference type="ARBA" id="ARBA00022741"/>
    </source>
</evidence>
<evidence type="ECO:0000256" key="11">
    <source>
        <dbReference type="RuleBase" id="RU003781"/>
    </source>
</evidence>
<dbReference type="GO" id="GO:0046872">
    <property type="term" value="F:metal ion binding"/>
    <property type="evidence" value="ECO:0007669"/>
    <property type="project" value="UniProtKB-KW"/>
</dbReference>
<evidence type="ECO:0000313" key="13">
    <source>
        <dbReference type="Proteomes" id="UP001214043"/>
    </source>
</evidence>
<reference evidence="12" key="1">
    <citation type="submission" date="2023-02" db="EMBL/GenBank/DDBJ databases">
        <title>Genome sequence of Hyphococcus flavus.</title>
        <authorList>
            <person name="Rong J.-C."/>
            <person name="Zhao Q."/>
            <person name="Yi M."/>
            <person name="Wu J.-Y."/>
        </authorList>
    </citation>
    <scope>NUCLEOTIDE SEQUENCE</scope>
    <source>
        <strain evidence="12">MCCC 1K03223</strain>
    </source>
</reference>
<evidence type="ECO:0000256" key="10">
    <source>
        <dbReference type="HAMAP-Rule" id="MF_01405"/>
    </source>
</evidence>
<dbReference type="RefSeq" id="WP_274494558.1">
    <property type="nucleotide sequence ID" value="NZ_CP118166.1"/>
</dbReference>
<accession>A0AAF0CGT5</accession>
<gene>
    <name evidence="12" type="primary">rdgB</name>
    <name evidence="12" type="ORF">PUV54_05365</name>
</gene>
<comment type="catalytic activity">
    <reaction evidence="8 10">
        <text>dITP + H2O = dIMP + diphosphate + H(+)</text>
        <dbReference type="Rhea" id="RHEA:28342"/>
        <dbReference type="ChEBI" id="CHEBI:15377"/>
        <dbReference type="ChEBI" id="CHEBI:15378"/>
        <dbReference type="ChEBI" id="CHEBI:33019"/>
        <dbReference type="ChEBI" id="CHEBI:61194"/>
        <dbReference type="ChEBI" id="CHEBI:61382"/>
        <dbReference type="EC" id="3.6.1.66"/>
    </reaction>
</comment>
<dbReference type="AlphaFoldDB" id="A0AAF0CGT5"/>
<dbReference type="CDD" id="cd00515">
    <property type="entry name" value="HAM1"/>
    <property type="match status" value="1"/>
</dbReference>
<feature type="binding site" evidence="10">
    <location>
        <begin position="17"/>
        <end position="22"/>
    </location>
    <ligand>
        <name>substrate</name>
    </ligand>
</feature>
<feature type="binding site" evidence="10">
    <location>
        <begin position="189"/>
        <end position="190"/>
    </location>
    <ligand>
        <name>substrate</name>
    </ligand>
</feature>
<dbReference type="HAMAP" id="MF_01405">
    <property type="entry name" value="Non_canon_purine_NTPase"/>
    <property type="match status" value="1"/>
</dbReference>
<evidence type="ECO:0000256" key="6">
    <source>
        <dbReference type="ARBA" id="ARBA00022842"/>
    </source>
</evidence>
<evidence type="ECO:0000256" key="8">
    <source>
        <dbReference type="ARBA" id="ARBA00051875"/>
    </source>
</evidence>
<dbReference type="PANTHER" id="PTHR11067">
    <property type="entry name" value="INOSINE TRIPHOSPHATE PYROPHOSPHATASE/HAM1 PROTEIN"/>
    <property type="match status" value="1"/>
</dbReference>
<comment type="similarity">
    <text evidence="1 10 11">Belongs to the HAM1 NTPase family.</text>
</comment>
<dbReference type="GO" id="GO:0000166">
    <property type="term" value="F:nucleotide binding"/>
    <property type="evidence" value="ECO:0007669"/>
    <property type="project" value="UniProtKB-KW"/>
</dbReference>
<evidence type="ECO:0000256" key="5">
    <source>
        <dbReference type="ARBA" id="ARBA00022801"/>
    </source>
</evidence>
<evidence type="ECO:0000313" key="12">
    <source>
        <dbReference type="EMBL" id="WDI32623.1"/>
    </source>
</evidence>
<organism evidence="12 13">
    <name type="scientific">Hyphococcus flavus</name>
    <dbReference type="NCBI Taxonomy" id="1866326"/>
    <lineage>
        <taxon>Bacteria</taxon>
        <taxon>Pseudomonadati</taxon>
        <taxon>Pseudomonadota</taxon>
        <taxon>Alphaproteobacteria</taxon>
        <taxon>Parvularculales</taxon>
        <taxon>Parvularculaceae</taxon>
        <taxon>Hyphococcus</taxon>
    </lineage>
</organism>
<feature type="binding site" evidence="10">
    <location>
        <position position="49"/>
    </location>
    <ligand>
        <name>Mg(2+)</name>
        <dbReference type="ChEBI" id="CHEBI:18420"/>
    </ligand>
</feature>
<dbReference type="NCBIfam" id="TIGR00042">
    <property type="entry name" value="RdgB/HAM1 family non-canonical purine NTP pyrophosphatase"/>
    <property type="match status" value="1"/>
</dbReference>
<keyword evidence="6 10" id="KW-0460">Magnesium</keyword>
<dbReference type="InterPro" id="IPR020922">
    <property type="entry name" value="dITP/XTP_pyrophosphatase"/>
</dbReference>
<proteinExistence type="inferred from homology"/>
<dbReference type="GO" id="GO:0009146">
    <property type="term" value="P:purine nucleoside triphosphate catabolic process"/>
    <property type="evidence" value="ECO:0007669"/>
    <property type="project" value="UniProtKB-UniRule"/>
</dbReference>
<keyword evidence="3 10" id="KW-0479">Metal-binding</keyword>
<sequence>MGENVPKLGPGRLVIASHNDGKAREINDLLSPFGIEAIAAKKLGLDDPEETGITFAENAILKARTASDASGLPALADDSGLSVTALGGAPGIYSARWAGEPRNFDNAMKKVENALNESGTEDFSARFVCALALAWPDGEEAVFEGEVRGALVYPPRGENGFGYDPIFVADGYDITFGEMDPEEKHSISHRADAFRKLMKACFQ</sequence>
<evidence type="ECO:0000256" key="7">
    <source>
        <dbReference type="ARBA" id="ARBA00023080"/>
    </source>
</evidence>
<name>A0AAF0CGT5_9PROT</name>
<keyword evidence="13" id="KW-1185">Reference proteome</keyword>
<dbReference type="GO" id="GO:0036222">
    <property type="term" value="F:XTP diphosphatase activity"/>
    <property type="evidence" value="ECO:0007669"/>
    <property type="project" value="UniProtKB-UniRule"/>
</dbReference>
<protein>
    <recommendedName>
        <fullName evidence="10">dITP/XTP pyrophosphatase</fullName>
        <ecNumber evidence="10">3.6.1.66</ecNumber>
    </recommendedName>
    <alternativeName>
        <fullName evidence="10">Non-canonical purine NTP pyrophosphatase</fullName>
    </alternativeName>
    <alternativeName>
        <fullName evidence="10">Non-standard purine NTP pyrophosphatase</fullName>
    </alternativeName>
    <alternativeName>
        <fullName evidence="10">Nucleoside-triphosphate diphosphatase</fullName>
    </alternativeName>
    <alternativeName>
        <fullName evidence="10">Nucleoside-triphosphate pyrophosphatase</fullName>
        <shortName evidence="10">NTPase</shortName>
    </alternativeName>
</protein>
<dbReference type="InterPro" id="IPR029001">
    <property type="entry name" value="ITPase-like_fam"/>
</dbReference>
<comment type="function">
    <text evidence="10">Pyrophosphatase that catalyzes the hydrolysis of nucleoside triphosphates to their monophosphate derivatives, with a high preference for the non-canonical purine nucleotides XTP (xanthosine triphosphate), dITP (deoxyinosine triphosphate) and ITP. Seems to function as a house-cleaning enzyme that removes non-canonical purine nucleotides from the nucleotide pool, thus preventing their incorporation into DNA/RNA and avoiding chromosomal lesions.</text>
</comment>
<feature type="binding site" evidence="10">
    <location>
        <begin position="161"/>
        <end position="164"/>
    </location>
    <ligand>
        <name>substrate</name>
    </ligand>
</feature>
<feature type="binding site" evidence="10">
    <location>
        <position position="184"/>
    </location>
    <ligand>
        <name>substrate</name>
    </ligand>
</feature>
<evidence type="ECO:0000256" key="1">
    <source>
        <dbReference type="ARBA" id="ARBA00008023"/>
    </source>
</evidence>
<dbReference type="Gene3D" id="3.90.950.10">
    <property type="match status" value="1"/>
</dbReference>
<dbReference type="Proteomes" id="UP001214043">
    <property type="component" value="Chromosome"/>
</dbReference>
<evidence type="ECO:0000256" key="3">
    <source>
        <dbReference type="ARBA" id="ARBA00022723"/>
    </source>
</evidence>
<comment type="catalytic activity">
    <reaction evidence="10">
        <text>ITP + H2O = IMP + diphosphate + H(+)</text>
        <dbReference type="Rhea" id="RHEA:29399"/>
        <dbReference type="ChEBI" id="CHEBI:15377"/>
        <dbReference type="ChEBI" id="CHEBI:15378"/>
        <dbReference type="ChEBI" id="CHEBI:33019"/>
        <dbReference type="ChEBI" id="CHEBI:58053"/>
        <dbReference type="ChEBI" id="CHEBI:61402"/>
        <dbReference type="EC" id="3.6.1.66"/>
    </reaction>
</comment>
<dbReference type="KEGG" id="hfl:PUV54_05365"/>
<dbReference type="GO" id="GO:0005829">
    <property type="term" value="C:cytosol"/>
    <property type="evidence" value="ECO:0007669"/>
    <property type="project" value="TreeGrafter"/>
</dbReference>
<keyword evidence="5 10" id="KW-0378">Hydrolase</keyword>
<keyword evidence="4 10" id="KW-0547">Nucleotide-binding</keyword>
<dbReference type="SUPFAM" id="SSF52972">
    <property type="entry name" value="ITPase-like"/>
    <property type="match status" value="1"/>
</dbReference>
<evidence type="ECO:0000256" key="2">
    <source>
        <dbReference type="ARBA" id="ARBA00011738"/>
    </source>
</evidence>
<dbReference type="EC" id="3.6.1.66" evidence="10"/>
<comment type="catalytic activity">
    <reaction evidence="9 10">
        <text>XTP + H2O = XMP + diphosphate + H(+)</text>
        <dbReference type="Rhea" id="RHEA:28610"/>
        <dbReference type="ChEBI" id="CHEBI:15377"/>
        <dbReference type="ChEBI" id="CHEBI:15378"/>
        <dbReference type="ChEBI" id="CHEBI:33019"/>
        <dbReference type="ChEBI" id="CHEBI:57464"/>
        <dbReference type="ChEBI" id="CHEBI:61314"/>
        <dbReference type="EC" id="3.6.1.66"/>
    </reaction>
</comment>
<dbReference type="GO" id="GO:0017111">
    <property type="term" value="F:ribonucleoside triphosphate phosphatase activity"/>
    <property type="evidence" value="ECO:0007669"/>
    <property type="project" value="InterPro"/>
</dbReference>
<feature type="binding site" evidence="10">
    <location>
        <position position="79"/>
    </location>
    <ligand>
        <name>substrate</name>
    </ligand>
</feature>
<dbReference type="Pfam" id="PF01725">
    <property type="entry name" value="Ham1p_like"/>
    <property type="match status" value="1"/>
</dbReference>